<organism evidence="4 5">
    <name type="scientific">Lutimaribacter saemankumensis</name>
    <dbReference type="NCBI Taxonomy" id="490829"/>
    <lineage>
        <taxon>Bacteria</taxon>
        <taxon>Pseudomonadati</taxon>
        <taxon>Pseudomonadota</taxon>
        <taxon>Alphaproteobacteria</taxon>
        <taxon>Rhodobacterales</taxon>
        <taxon>Roseobacteraceae</taxon>
        <taxon>Lutimaribacter</taxon>
    </lineage>
</organism>
<dbReference type="PANTHER" id="PTHR21013">
    <property type="entry name" value="ATP SYNTHASE MITOCHONDRIAL F1 COMPLEX ASSEMBLY FACTOR 2/ATP12 PROTEIN, MITOCHONDRIAL PRECURSOR"/>
    <property type="match status" value="1"/>
</dbReference>
<comment type="similarity">
    <text evidence="1">Belongs to the ATP12 family.</text>
</comment>
<dbReference type="GO" id="GO:0043461">
    <property type="term" value="P:proton-transporting ATP synthase complex assembly"/>
    <property type="evidence" value="ECO:0007669"/>
    <property type="project" value="InterPro"/>
</dbReference>
<accession>A0A1G8R9V9</accession>
<dbReference type="RefSeq" id="WP_090029608.1">
    <property type="nucleotide sequence ID" value="NZ_FNEB01000009.1"/>
</dbReference>
<protein>
    <submittedName>
        <fullName evidence="4">Chaperone required for the assembly of the F1-ATPase</fullName>
    </submittedName>
</protein>
<dbReference type="InterPro" id="IPR011419">
    <property type="entry name" value="ATP12_ATP_synth-F1-assembly"/>
</dbReference>
<sequence length="236" mass="25887">MSEWKAKRFWKEATVTEQDGGFGVALDGRPVRTPAKAPLVVPGRSMAGEIAAEWDAQQGEIDPNTMPFTRSANAAIDKVRVQHSEVADMIADYGDSDLLCYRADAPGELVARQAAAWDPLLDWAAQELNARLIVAQGVMHVPQPADAIARLRGEVHKLDAFRLTAFHDLVSLSGSLIIGFASARGHLDAQEAWELSRIDEAWQIEQWGEDEEAAAQAGIKRQAFLHAKRFFDESAA</sequence>
<dbReference type="OrthoDB" id="9797825at2"/>
<dbReference type="Pfam" id="PF07542">
    <property type="entry name" value="ATP12"/>
    <property type="match status" value="1"/>
</dbReference>
<dbReference type="InterPro" id="IPR042272">
    <property type="entry name" value="ATP12_ATP_synth-F1-assembly_N"/>
</dbReference>
<proteinExistence type="inferred from homology"/>
<dbReference type="EMBL" id="FNEB01000009">
    <property type="protein sequence ID" value="SDJ13748.1"/>
    <property type="molecule type" value="Genomic_DNA"/>
</dbReference>
<keyword evidence="5" id="KW-1185">Reference proteome</keyword>
<dbReference type="Proteomes" id="UP000199340">
    <property type="component" value="Unassembled WGS sequence"/>
</dbReference>
<evidence type="ECO:0000313" key="5">
    <source>
        <dbReference type="Proteomes" id="UP000199340"/>
    </source>
</evidence>
<reference evidence="4 5" key="1">
    <citation type="submission" date="2016-10" db="EMBL/GenBank/DDBJ databases">
        <authorList>
            <person name="de Groot N.N."/>
        </authorList>
    </citation>
    <scope>NUCLEOTIDE SEQUENCE [LARGE SCALE GENOMIC DNA]</scope>
    <source>
        <strain evidence="4 5">DSM 28010</strain>
    </source>
</reference>
<dbReference type="InterPro" id="IPR023335">
    <property type="entry name" value="ATP12_ortho_dom_sf"/>
</dbReference>
<dbReference type="Gene3D" id="1.10.3580.10">
    <property type="entry name" value="ATP12 ATPase"/>
    <property type="match status" value="1"/>
</dbReference>
<name>A0A1G8R9V9_9RHOB</name>
<dbReference type="PANTHER" id="PTHR21013:SF10">
    <property type="entry name" value="ATP SYNTHASE MITOCHONDRIAL F1 COMPLEX ASSEMBLY FACTOR 2"/>
    <property type="match status" value="1"/>
</dbReference>
<gene>
    <name evidence="4" type="ORF">SAMN05421850_10935</name>
</gene>
<keyword evidence="2" id="KW-0809">Transit peptide</keyword>
<dbReference type="AlphaFoldDB" id="A0A1G8R9V9"/>
<evidence type="ECO:0000256" key="3">
    <source>
        <dbReference type="ARBA" id="ARBA00023186"/>
    </source>
</evidence>
<dbReference type="STRING" id="490829.SAMN05421850_10935"/>
<evidence type="ECO:0000256" key="2">
    <source>
        <dbReference type="ARBA" id="ARBA00022946"/>
    </source>
</evidence>
<dbReference type="SUPFAM" id="SSF160909">
    <property type="entry name" value="ATP12-like"/>
    <property type="match status" value="1"/>
</dbReference>
<keyword evidence="3" id="KW-0143">Chaperone</keyword>
<evidence type="ECO:0000256" key="1">
    <source>
        <dbReference type="ARBA" id="ARBA00008231"/>
    </source>
</evidence>
<dbReference type="Gene3D" id="3.30.2180.10">
    <property type="entry name" value="ATP12-like"/>
    <property type="match status" value="1"/>
</dbReference>
<evidence type="ECO:0000313" key="4">
    <source>
        <dbReference type="EMBL" id="SDJ13748.1"/>
    </source>
</evidence>